<evidence type="ECO:0000313" key="2">
    <source>
        <dbReference type="Proteomes" id="UP000018144"/>
    </source>
</evidence>
<dbReference type="EMBL" id="HF935733">
    <property type="protein sequence ID" value="CCX32219.1"/>
    <property type="molecule type" value="Genomic_DNA"/>
</dbReference>
<dbReference type="AlphaFoldDB" id="U4LJF4"/>
<accession>U4LJF4</accession>
<sequence>MCTFSNFCSSQNMTAYFGDLTWRSMETTVNYLRGLLS</sequence>
<protein>
    <submittedName>
        <fullName evidence="1">Uncharacterized protein</fullName>
    </submittedName>
</protein>
<evidence type="ECO:0000313" key="1">
    <source>
        <dbReference type="EMBL" id="CCX32219.1"/>
    </source>
</evidence>
<proteinExistence type="predicted"/>
<reference evidence="1 2" key="1">
    <citation type="journal article" date="2013" name="PLoS Genet.">
        <title>The genome and development-dependent transcriptomes of Pyronema confluens: a window into fungal evolution.</title>
        <authorList>
            <person name="Traeger S."/>
            <person name="Altegoer F."/>
            <person name="Freitag M."/>
            <person name="Gabaldon T."/>
            <person name="Kempken F."/>
            <person name="Kumar A."/>
            <person name="Marcet-Houben M."/>
            <person name="Poggeler S."/>
            <person name="Stajich J.E."/>
            <person name="Nowrousian M."/>
        </authorList>
    </citation>
    <scope>NUCLEOTIDE SEQUENCE [LARGE SCALE GENOMIC DNA]</scope>
    <source>
        <strain evidence="2">CBS 100304</strain>
        <tissue evidence="1">Vegetative mycelium</tissue>
    </source>
</reference>
<keyword evidence="2" id="KW-1185">Reference proteome</keyword>
<name>U4LJF4_PYROM</name>
<dbReference type="Proteomes" id="UP000018144">
    <property type="component" value="Unassembled WGS sequence"/>
</dbReference>
<gene>
    <name evidence="1" type="ORF">PCON_12557</name>
</gene>
<organism evidence="1 2">
    <name type="scientific">Pyronema omphalodes (strain CBS 100304)</name>
    <name type="common">Pyronema confluens</name>
    <dbReference type="NCBI Taxonomy" id="1076935"/>
    <lineage>
        <taxon>Eukaryota</taxon>
        <taxon>Fungi</taxon>
        <taxon>Dikarya</taxon>
        <taxon>Ascomycota</taxon>
        <taxon>Pezizomycotina</taxon>
        <taxon>Pezizomycetes</taxon>
        <taxon>Pezizales</taxon>
        <taxon>Pyronemataceae</taxon>
        <taxon>Pyronema</taxon>
    </lineage>
</organism>